<keyword evidence="2" id="KW-0285">Flavoprotein</keyword>
<protein>
    <submittedName>
        <fullName evidence="6">FAD-dependent monooxygenase</fullName>
    </submittedName>
</protein>
<accession>A0ABW7YU75</accession>
<comment type="cofactor">
    <cofactor evidence="1">
        <name>FAD</name>
        <dbReference type="ChEBI" id="CHEBI:57692"/>
    </cofactor>
</comment>
<dbReference type="RefSeq" id="WP_397082788.1">
    <property type="nucleotide sequence ID" value="NZ_JBITGY010000005.1"/>
</dbReference>
<dbReference type="InterPro" id="IPR002938">
    <property type="entry name" value="FAD-bd"/>
</dbReference>
<dbReference type="PRINTS" id="PR00420">
    <property type="entry name" value="RNGMNOXGNASE"/>
</dbReference>
<evidence type="ECO:0000259" key="5">
    <source>
        <dbReference type="Pfam" id="PF01494"/>
    </source>
</evidence>
<dbReference type="Gene3D" id="3.50.50.60">
    <property type="entry name" value="FAD/NAD(P)-binding domain"/>
    <property type="match status" value="1"/>
</dbReference>
<keyword evidence="7" id="KW-1185">Reference proteome</keyword>
<dbReference type="Proteomes" id="UP001612741">
    <property type="component" value="Unassembled WGS sequence"/>
</dbReference>
<dbReference type="SUPFAM" id="SSF51905">
    <property type="entry name" value="FAD/NAD(P)-binding domain"/>
    <property type="match status" value="1"/>
</dbReference>
<evidence type="ECO:0000256" key="3">
    <source>
        <dbReference type="ARBA" id="ARBA00022827"/>
    </source>
</evidence>
<dbReference type="Pfam" id="PF21274">
    <property type="entry name" value="Rng_hyd_C"/>
    <property type="match status" value="1"/>
</dbReference>
<keyword evidence="3" id="KW-0274">FAD</keyword>
<evidence type="ECO:0000256" key="2">
    <source>
        <dbReference type="ARBA" id="ARBA00022630"/>
    </source>
</evidence>
<evidence type="ECO:0000313" key="7">
    <source>
        <dbReference type="Proteomes" id="UP001612741"/>
    </source>
</evidence>
<dbReference type="PANTHER" id="PTHR43004">
    <property type="entry name" value="TRK SYSTEM POTASSIUM UPTAKE PROTEIN"/>
    <property type="match status" value="1"/>
</dbReference>
<evidence type="ECO:0000256" key="1">
    <source>
        <dbReference type="ARBA" id="ARBA00001974"/>
    </source>
</evidence>
<keyword evidence="6" id="KW-0560">Oxidoreductase</keyword>
<keyword evidence="6" id="KW-0503">Monooxygenase</keyword>
<dbReference type="Gene3D" id="3.30.9.10">
    <property type="entry name" value="D-Amino Acid Oxidase, subunit A, domain 2"/>
    <property type="match status" value="1"/>
</dbReference>
<evidence type="ECO:0000313" key="6">
    <source>
        <dbReference type="EMBL" id="MFI6499467.1"/>
    </source>
</evidence>
<gene>
    <name evidence="6" type="ORF">ACIBG2_18920</name>
</gene>
<sequence>MDVPVLIVGGGMSGLSSALFLAGHGVPCLLVERHADHSPHPRLSGLFPRVMEVFRQAGLEPAIRALDEFGGQEGRFIKAETLAGPEIDNNPDILEDSDLGPHTPAPGAVCDQDQVEPLLRARASELGADIRFHTELVGFQQDDDGVTAVIRDRSGGATTTVRAAYLLACDGDRSPIRESLGIDRQGPGKLVDRLGILFRADLSAALRGRHVRICLTPDHGDLHVRALNRWGYGRGFDPEHDRLEDFTGDRAAQLIRAAVGLPGLEPDILDVQRWQISAAIATRLRHGRVFLLGDAAHVWPATGGFAGQACVLDAHNLAWKLAATLDGTAGPGLLDSYEDERLPIARISMDDSLRRMAWFHTAAPGADQPRDHATVAMGAVYRSSAILPEDPAGQGEPLENPRHPTGRPGTRAPHVAIARDGVRQSTIDLFGTSFVLLTDAEGEDWYQAAGQAGVRPAAYRFGVDLDDLDGAYPARYGVRPGGAVLVRPDGHIAWRAADDRVPADTLKPVLARLLR</sequence>
<dbReference type="InterPro" id="IPR036188">
    <property type="entry name" value="FAD/NAD-bd_sf"/>
</dbReference>
<feature type="domain" description="FAD-binding" evidence="5">
    <location>
        <begin position="2"/>
        <end position="349"/>
    </location>
</feature>
<comment type="caution">
    <text evidence="6">The sequence shown here is derived from an EMBL/GenBank/DDBJ whole genome shotgun (WGS) entry which is preliminary data.</text>
</comment>
<dbReference type="EMBL" id="JBITGY010000005">
    <property type="protein sequence ID" value="MFI6499467.1"/>
    <property type="molecule type" value="Genomic_DNA"/>
</dbReference>
<dbReference type="GO" id="GO:0004497">
    <property type="term" value="F:monooxygenase activity"/>
    <property type="evidence" value="ECO:0007669"/>
    <property type="project" value="UniProtKB-KW"/>
</dbReference>
<reference evidence="6 7" key="1">
    <citation type="submission" date="2024-10" db="EMBL/GenBank/DDBJ databases">
        <title>The Natural Products Discovery Center: Release of the First 8490 Sequenced Strains for Exploring Actinobacteria Biosynthetic Diversity.</title>
        <authorList>
            <person name="Kalkreuter E."/>
            <person name="Kautsar S.A."/>
            <person name="Yang D."/>
            <person name="Bader C.D."/>
            <person name="Teijaro C.N."/>
            <person name="Fluegel L."/>
            <person name="Davis C.M."/>
            <person name="Simpson J.R."/>
            <person name="Lauterbach L."/>
            <person name="Steele A.D."/>
            <person name="Gui C."/>
            <person name="Meng S."/>
            <person name="Li G."/>
            <person name="Viehrig K."/>
            <person name="Ye F."/>
            <person name="Su P."/>
            <person name="Kiefer A.F."/>
            <person name="Nichols A."/>
            <person name="Cepeda A.J."/>
            <person name="Yan W."/>
            <person name="Fan B."/>
            <person name="Jiang Y."/>
            <person name="Adhikari A."/>
            <person name="Zheng C.-J."/>
            <person name="Schuster L."/>
            <person name="Cowan T.M."/>
            <person name="Smanski M.J."/>
            <person name="Chevrette M.G."/>
            <person name="De Carvalho L.P.S."/>
            <person name="Shen B."/>
        </authorList>
    </citation>
    <scope>NUCLEOTIDE SEQUENCE [LARGE SCALE GENOMIC DNA]</scope>
    <source>
        <strain evidence="6 7">NPDC050545</strain>
    </source>
</reference>
<proteinExistence type="predicted"/>
<evidence type="ECO:0000256" key="4">
    <source>
        <dbReference type="SAM" id="MobiDB-lite"/>
    </source>
</evidence>
<dbReference type="InterPro" id="IPR050641">
    <property type="entry name" value="RIFMO-like"/>
</dbReference>
<name>A0ABW7YU75_9ACTN</name>
<dbReference type="Gene3D" id="3.40.30.120">
    <property type="match status" value="1"/>
</dbReference>
<organism evidence="6 7">
    <name type="scientific">Nonomuraea typhae</name>
    <dbReference type="NCBI Taxonomy" id="2603600"/>
    <lineage>
        <taxon>Bacteria</taxon>
        <taxon>Bacillati</taxon>
        <taxon>Actinomycetota</taxon>
        <taxon>Actinomycetes</taxon>
        <taxon>Streptosporangiales</taxon>
        <taxon>Streptosporangiaceae</taxon>
        <taxon>Nonomuraea</taxon>
    </lineage>
</organism>
<feature type="region of interest" description="Disordered" evidence="4">
    <location>
        <begin position="388"/>
        <end position="409"/>
    </location>
</feature>
<dbReference type="PANTHER" id="PTHR43004:SF19">
    <property type="entry name" value="BINDING MONOOXYGENASE, PUTATIVE (JCVI)-RELATED"/>
    <property type="match status" value="1"/>
</dbReference>
<dbReference type="Pfam" id="PF01494">
    <property type="entry name" value="FAD_binding_3"/>
    <property type="match status" value="1"/>
</dbReference>